<dbReference type="EMBL" id="WEGI01000002">
    <property type="protein sequence ID" value="MQY25344.1"/>
    <property type="molecule type" value="Genomic_DNA"/>
</dbReference>
<dbReference type="PANTHER" id="PTHR46825:SF7">
    <property type="entry name" value="D-ALANYL-D-ALANINE CARBOXYPEPTIDASE"/>
    <property type="match status" value="1"/>
</dbReference>
<accession>A0A7K0DKL5</accession>
<dbReference type="GO" id="GO:0004177">
    <property type="term" value="F:aminopeptidase activity"/>
    <property type="evidence" value="ECO:0007669"/>
    <property type="project" value="UniProtKB-KW"/>
</dbReference>
<dbReference type="InterPro" id="IPR050491">
    <property type="entry name" value="AmpC-like"/>
</dbReference>
<protein>
    <submittedName>
        <fullName evidence="5">D-aminopeptidase</fullName>
        <ecNumber evidence="5">3.4.11.19</ecNumber>
    </submittedName>
</protein>
<name>A0A7K0DKL5_9NOCA</name>
<dbReference type="Gene3D" id="3.40.710.10">
    <property type="entry name" value="DD-peptidase/beta-lactamase superfamily"/>
    <property type="match status" value="1"/>
</dbReference>
<keyword evidence="5" id="KW-0378">Hydrolase</keyword>
<evidence type="ECO:0000256" key="1">
    <source>
        <dbReference type="ARBA" id="ARBA00022729"/>
    </source>
</evidence>
<dbReference type="InterPro" id="IPR012338">
    <property type="entry name" value="Beta-lactam/transpept-like"/>
</dbReference>
<keyword evidence="5" id="KW-0031">Aminopeptidase</keyword>
<sequence length="509" mass="54035">MVHSVRRVLPRVGLIVAAVTAIALTTGCGAAVRPRIDSFPADLATRVDAIVRSDIDAGLIPGAAVAISDPRHGTFTRAYGVDDVATRHPADAGDHFRIGSITKTFTATAVLRLVDAGELSADDRLSRYVDGIPHGDTITLRDLLGMRGGVYDYSTDPEFASQVRAKPADRAWSIDDALRVIRAHPEKAQPPKVRTVYSNSEFLLLGLVLEKVTGRPIGAVLDEVVAELGLHRTEYPADATMPVPSSAGYAYDGDVLTEVTARTTPSTFGAAGSMVSTIGDLAIYARALGRGALLKPETFRLRTQFTPMSGGEYGLGLMREGSWIGHGGAVLGYLTAVRYLPDRDVAIAVAINLNTPELTPVFPVNADFIWADLVAELYPGTVPGLTDGRGATPPVPSSAVLTEQLRQTLDPATPPTAKPLHVLGEERDPDLLIKVAHAFTHTTVTVDRVTDVGRGRMAAALTLRDPNTTAPMVMMFGDRDGAWRIADTGWMCPLLAAIGDQSAFCAAGS</sequence>
<gene>
    <name evidence="5" type="primary">dap_1</name>
    <name evidence="5" type="ORF">NRB56_09000</name>
</gene>
<proteinExistence type="inferred from homology"/>
<dbReference type="InterPro" id="IPR001466">
    <property type="entry name" value="Beta-lactam-related"/>
</dbReference>
<dbReference type="AlphaFoldDB" id="A0A7K0DKL5"/>
<reference evidence="5 6" key="1">
    <citation type="submission" date="2019-10" db="EMBL/GenBank/DDBJ databases">
        <title>Nocardia macrotermitis sp. nov. and Nocardia aurantia sp. nov., isolated from the gut of fungus growing-termite Macrotermes natalensis.</title>
        <authorList>
            <person name="Benndorf R."/>
            <person name="Schwitalla J."/>
            <person name="Martin K."/>
            <person name="De Beer W."/>
            <person name="Kaster A.-K."/>
            <person name="Vollmers J."/>
            <person name="Poulsen M."/>
            <person name="Beemelmanns C."/>
        </authorList>
    </citation>
    <scope>NUCLEOTIDE SEQUENCE [LARGE SCALE GENOMIC DNA]</scope>
    <source>
        <strain evidence="5 6">RB56</strain>
    </source>
</reference>
<dbReference type="PROSITE" id="PS51257">
    <property type="entry name" value="PROKAR_LIPOPROTEIN"/>
    <property type="match status" value="1"/>
</dbReference>
<evidence type="ECO:0000313" key="5">
    <source>
        <dbReference type="EMBL" id="MQY25344.1"/>
    </source>
</evidence>
<keyword evidence="5" id="KW-0645">Protease</keyword>
<evidence type="ECO:0000256" key="2">
    <source>
        <dbReference type="ARBA" id="ARBA00093774"/>
    </source>
</evidence>
<keyword evidence="6" id="KW-1185">Reference proteome</keyword>
<organism evidence="5 6">
    <name type="scientific">Nocardia aurantia</name>
    <dbReference type="NCBI Taxonomy" id="2585199"/>
    <lineage>
        <taxon>Bacteria</taxon>
        <taxon>Bacillati</taxon>
        <taxon>Actinomycetota</taxon>
        <taxon>Actinomycetes</taxon>
        <taxon>Mycobacteriales</taxon>
        <taxon>Nocardiaceae</taxon>
        <taxon>Nocardia</taxon>
    </lineage>
</organism>
<feature type="domain" description="Beta-lactamase-related" evidence="3">
    <location>
        <begin position="47"/>
        <end position="356"/>
    </location>
</feature>
<evidence type="ECO:0000259" key="3">
    <source>
        <dbReference type="Pfam" id="PF00144"/>
    </source>
</evidence>
<feature type="domain" description="Low molecular weight antigen MTB12-like C-terminal" evidence="4">
    <location>
        <begin position="394"/>
        <end position="501"/>
    </location>
</feature>
<evidence type="ECO:0000313" key="6">
    <source>
        <dbReference type="Proteomes" id="UP000431401"/>
    </source>
</evidence>
<comment type="caution">
    <text evidence="5">The sequence shown here is derived from an EMBL/GenBank/DDBJ whole genome shotgun (WGS) entry which is preliminary data.</text>
</comment>
<dbReference type="Proteomes" id="UP000431401">
    <property type="component" value="Unassembled WGS sequence"/>
</dbReference>
<dbReference type="InterPro" id="IPR058644">
    <property type="entry name" value="Mtb12-like_C"/>
</dbReference>
<dbReference type="EC" id="3.4.11.19" evidence="5"/>
<dbReference type="Pfam" id="PF26580">
    <property type="entry name" value="Mtb12_C"/>
    <property type="match status" value="1"/>
</dbReference>
<comment type="similarity">
    <text evidence="2">Belongs to the MTB12 family.</text>
</comment>
<dbReference type="PANTHER" id="PTHR46825">
    <property type="entry name" value="D-ALANYL-D-ALANINE-CARBOXYPEPTIDASE/ENDOPEPTIDASE AMPH"/>
    <property type="match status" value="1"/>
</dbReference>
<dbReference type="Pfam" id="PF00144">
    <property type="entry name" value="Beta-lactamase"/>
    <property type="match status" value="1"/>
</dbReference>
<evidence type="ECO:0000259" key="4">
    <source>
        <dbReference type="Pfam" id="PF26580"/>
    </source>
</evidence>
<keyword evidence="1" id="KW-0732">Signal</keyword>
<dbReference type="SUPFAM" id="SSF56601">
    <property type="entry name" value="beta-lactamase/transpeptidase-like"/>
    <property type="match status" value="1"/>
</dbReference>